<dbReference type="Proteomes" id="UP000070598">
    <property type="component" value="Unassembled WGS sequence"/>
</dbReference>
<name>A0A132N4R6_9ACTN</name>
<dbReference type="Proteomes" id="UP000070659">
    <property type="component" value="Unassembled WGS sequence"/>
</dbReference>
<protein>
    <submittedName>
        <fullName evidence="1">Uncharacterized protein</fullName>
    </submittedName>
</protein>
<dbReference type="RefSeq" id="WP_067068774.1">
    <property type="nucleotide sequence ID" value="NZ_JYIJ01000013.1"/>
</dbReference>
<evidence type="ECO:0000313" key="3">
    <source>
        <dbReference type="Proteomes" id="UP000070598"/>
    </source>
</evidence>
<evidence type="ECO:0000313" key="1">
    <source>
        <dbReference type="EMBL" id="KWX05128.1"/>
    </source>
</evidence>
<reference evidence="1 4" key="2">
    <citation type="submission" date="2015-02" db="EMBL/GenBank/DDBJ databases">
        <title>Physiological reanalysis, assessment of diazotrophy, and genome sequences of multiple isolates of Streptomyces thermoautotrophicus.</title>
        <authorList>
            <person name="MacKellar D.C."/>
            <person name="Lieber L."/>
            <person name="Norman J."/>
            <person name="Bolger A."/>
            <person name="Tobin C."/>
            <person name="Murray J.W."/>
            <person name="Prell J."/>
        </authorList>
    </citation>
    <scope>NUCLEOTIDE SEQUENCE [LARGE SCALE GENOMIC DNA]</scope>
    <source>
        <strain evidence="1 4">UBT1</strain>
    </source>
</reference>
<dbReference type="EMBL" id="JYIK01000831">
    <property type="protein sequence ID" value="KWX09360.1"/>
    <property type="molecule type" value="Genomic_DNA"/>
</dbReference>
<dbReference type="EMBL" id="JYIJ01000013">
    <property type="protein sequence ID" value="KWX05128.1"/>
    <property type="molecule type" value="Genomic_DNA"/>
</dbReference>
<evidence type="ECO:0000313" key="2">
    <source>
        <dbReference type="EMBL" id="KWX09360.1"/>
    </source>
</evidence>
<organism evidence="1 4">
    <name type="scientific">Carbonactinospora thermoautotrophica</name>
    <dbReference type="NCBI Taxonomy" id="1469144"/>
    <lineage>
        <taxon>Bacteria</taxon>
        <taxon>Bacillati</taxon>
        <taxon>Actinomycetota</taxon>
        <taxon>Actinomycetes</taxon>
        <taxon>Kitasatosporales</taxon>
        <taxon>Carbonactinosporaceae</taxon>
        <taxon>Carbonactinospora</taxon>
    </lineage>
</organism>
<reference evidence="3" key="1">
    <citation type="submission" date="2015-02" db="EMBL/GenBank/DDBJ databases">
        <title>Physiological reanalysis, assessment of diazotrophy, and genome sequences of multiple isolates of Streptomyces thermoautotrophicus.</title>
        <authorList>
            <person name="MacKellar D.C."/>
            <person name="Lieber L."/>
            <person name="Norman J."/>
            <person name="Bolger A."/>
            <person name="Tobin C."/>
            <person name="Murray J.W."/>
            <person name="Friesen M."/>
            <person name="Prell J."/>
        </authorList>
    </citation>
    <scope>NUCLEOTIDE SEQUENCE [LARGE SCALE GENOMIC DNA]</scope>
    <source>
        <strain evidence="3">UBT1</strain>
    </source>
</reference>
<dbReference type="AlphaFoldDB" id="A0A132N4R6"/>
<evidence type="ECO:0000313" key="4">
    <source>
        <dbReference type="Proteomes" id="UP000070659"/>
    </source>
</evidence>
<comment type="caution">
    <text evidence="1">The sequence shown here is derived from an EMBL/GenBank/DDBJ whole genome shotgun (WGS) entry which is preliminary data.</text>
</comment>
<gene>
    <name evidence="1" type="ORF">TH66_05260</name>
    <name evidence="2" type="ORF">TR74_10040</name>
</gene>
<proteinExistence type="predicted"/>
<dbReference type="PATRIC" id="fig|1469144.8.peg.4688"/>
<accession>A0A132N4R6</accession>
<sequence>MTHGRACAARIRERAEQEGWPLVHIAAQITACCQVPPLRAWRLAHGMPLEEAAQRLIEICAEAGLRQPKLRKGDLSRYELGRTPVPVWMIDPFCRLYRARPDWLGFGGDYSEIPPGEEPENTRLATPFHTPFPLDKPDHGGHRKSHSLSFSGIGGSDEMRRRELLHQLAVTTGLVLTPSHLVAIEQTRQRLHDTTTGTGIPADILDRLEGLIPGYERRFYELAPIPRLGALLTDFDEVTRWLGHRLPVMTQRRLWRVAAHLADLAADTLRVLGQHREAAAWLATARMAADEAGDRPLATWIRSFQAVHAISCENDPTRGLRYAQEAQGFARNPSPGLMLALDQEALAHAKLGNETAARAALDRAKDALEHVPENQQRSALWGFQEHKLHGATSHVMTILGRTREARAAQPEIFRHFPKSSFTWIRTKLDQAKCLIHDGDLDAGCASAARTLLDLSPEYRTPLVLNRAREVLLLLPEKHRKRPAARELHDILTTAQRA</sequence>